<name>A0A1Y2I562_TRAC3</name>
<evidence type="ECO:0000313" key="1">
    <source>
        <dbReference type="EMBL" id="OSC96274.1"/>
    </source>
</evidence>
<gene>
    <name evidence="1" type="ORF">PYCCODRAFT_1441158</name>
</gene>
<reference evidence="1 2" key="1">
    <citation type="journal article" date="2015" name="Biotechnol. Biofuels">
        <title>Enhanced degradation of softwood versus hardwood by the white-rot fungus Pycnoporus coccineus.</title>
        <authorList>
            <person name="Couturier M."/>
            <person name="Navarro D."/>
            <person name="Chevret D."/>
            <person name="Henrissat B."/>
            <person name="Piumi F."/>
            <person name="Ruiz-Duenas F.J."/>
            <person name="Martinez A.T."/>
            <person name="Grigoriev I.V."/>
            <person name="Riley R."/>
            <person name="Lipzen A."/>
            <person name="Berrin J.G."/>
            <person name="Master E.R."/>
            <person name="Rosso M.N."/>
        </authorList>
    </citation>
    <scope>NUCLEOTIDE SEQUENCE [LARGE SCALE GENOMIC DNA]</scope>
    <source>
        <strain evidence="1 2">BRFM310</strain>
    </source>
</reference>
<organism evidence="1 2">
    <name type="scientific">Trametes coccinea (strain BRFM310)</name>
    <name type="common">Pycnoporus coccineus</name>
    <dbReference type="NCBI Taxonomy" id="1353009"/>
    <lineage>
        <taxon>Eukaryota</taxon>
        <taxon>Fungi</taxon>
        <taxon>Dikarya</taxon>
        <taxon>Basidiomycota</taxon>
        <taxon>Agaricomycotina</taxon>
        <taxon>Agaricomycetes</taxon>
        <taxon>Polyporales</taxon>
        <taxon>Polyporaceae</taxon>
        <taxon>Trametes</taxon>
    </lineage>
</organism>
<dbReference type="EMBL" id="KZ084198">
    <property type="protein sequence ID" value="OSC96274.1"/>
    <property type="molecule type" value="Genomic_DNA"/>
</dbReference>
<accession>A0A1Y2I562</accession>
<dbReference type="Proteomes" id="UP000193067">
    <property type="component" value="Unassembled WGS sequence"/>
</dbReference>
<proteinExistence type="predicted"/>
<dbReference type="AlphaFoldDB" id="A0A1Y2I562"/>
<keyword evidence="2" id="KW-1185">Reference proteome</keyword>
<sequence>MRQTPSCLLPPASLPSSTLLVRCHPPSPTDPVEASSTRYWPLLNRNGFGSGLNFGGMPKWLYRVQVGIERSAELH</sequence>
<evidence type="ECO:0000313" key="2">
    <source>
        <dbReference type="Proteomes" id="UP000193067"/>
    </source>
</evidence>
<protein>
    <submittedName>
        <fullName evidence="1">Uncharacterized protein</fullName>
    </submittedName>
</protein>